<proteinExistence type="predicted"/>
<accession>A0A4P9IYM4</accession>
<dbReference type="RefSeq" id="WP_138488682.1">
    <property type="nucleotide sequence ID" value="NZ_CP040558.1"/>
</dbReference>
<reference evidence="1 2" key="1">
    <citation type="submission" date="2019-05" db="EMBL/GenBank/DDBJ databases">
        <title>Complete genome sequence of Pseudoalteromonas sp. 16-SW-7(T) isolated from the Okhotsk Sea, Russia.</title>
        <authorList>
            <person name="Nguyen T.H."/>
            <person name="Nedashkovskaya O.I."/>
            <person name="Kim S.-G."/>
        </authorList>
    </citation>
    <scope>NUCLEOTIDE SEQUENCE [LARGE SCALE GENOMIC DNA]</scope>
    <source>
        <strain evidence="1 2">16-SW-7</strain>
    </source>
</reference>
<protein>
    <submittedName>
        <fullName evidence="1">Uncharacterized protein</fullName>
    </submittedName>
</protein>
<name>A0A4P9IYM4_9GAMM</name>
<evidence type="ECO:0000313" key="1">
    <source>
        <dbReference type="EMBL" id="QCU73493.1"/>
    </source>
</evidence>
<dbReference type="GeneID" id="88774596"/>
<dbReference type="EMBL" id="CP040558">
    <property type="protein sequence ID" value="QCU73493.1"/>
    <property type="molecule type" value="Genomic_DNA"/>
</dbReference>
<sequence length="291" mass="34008">MKKYYKLTELDKAYDISVDDAHYLNSETDISFCLYCKTSDIILGGYKESKFFGFGKATYSGLIKLTKAQQTTIFESKKLSLTKSTLLQKDKVTNYSSRYPYSLELPNKMFEDWLAAPFEKIPLVTIPFYFQPEQRQSMLKQFCKGIFDISDNKEKLMEKASAVFDPSQPVPDELFPTSKIFTFDDVCIEPDELEKAKHYLFGNKEESTSNTKLRPIDVMLINILNEFPNDRPSKIWERLKEDLSNEPRKLDTNEIVDEVGKDTLYWFDHNAEIQQIKRKSFYNLVSRLKNN</sequence>
<dbReference type="AlphaFoldDB" id="A0A4P9IYM4"/>
<gene>
    <name evidence="1" type="ORF">FFU37_02975</name>
</gene>
<organism evidence="1 2">
    <name type="scientific">Pseudoalteromonas distincta</name>
    <dbReference type="NCBI Taxonomy" id="77608"/>
    <lineage>
        <taxon>Bacteria</taxon>
        <taxon>Pseudomonadati</taxon>
        <taxon>Pseudomonadota</taxon>
        <taxon>Gammaproteobacteria</taxon>
        <taxon>Alteromonadales</taxon>
        <taxon>Pseudoalteromonadaceae</taxon>
        <taxon>Pseudoalteromonas</taxon>
    </lineage>
</organism>
<dbReference type="Proteomes" id="UP000310065">
    <property type="component" value="Chromosome L1"/>
</dbReference>
<evidence type="ECO:0000313" key="2">
    <source>
        <dbReference type="Proteomes" id="UP000310065"/>
    </source>
</evidence>
<dbReference type="KEGG" id="pdv:FFU37_02975"/>